<geneLocation type="mitochondrion" evidence="1"/>
<dbReference type="AlphaFoldDB" id="Q9G897"/>
<dbReference type="GO" id="GO:0005840">
    <property type="term" value="C:ribosome"/>
    <property type="evidence" value="ECO:0007669"/>
    <property type="project" value="UniProtKB-KW"/>
</dbReference>
<proteinExistence type="predicted"/>
<organism evidence="1">
    <name type="scientific">Malawimonas jakobiformis</name>
    <name type="common">Flagellated protozoan</name>
    <dbReference type="NCBI Taxonomy" id="136089"/>
    <lineage>
        <taxon>Eukaryota</taxon>
        <taxon>Malawimonadida</taxon>
        <taxon>Malawimonadidae</taxon>
        <taxon>Malawimonas</taxon>
    </lineage>
</organism>
<accession>Q9G897</accession>
<protein>
    <submittedName>
        <fullName evidence="1">Ribosomal protein S1</fullName>
    </submittedName>
</protein>
<dbReference type="RefSeq" id="NP_066309.1">
    <property type="nucleotide sequence ID" value="NC_002553.1"/>
</dbReference>
<name>Q9G897_MALJA</name>
<keyword evidence="1" id="KW-0687">Ribonucleoprotein</keyword>
<dbReference type="EMBL" id="AF295546">
    <property type="protein sequence ID" value="AAG13676.1"/>
    <property type="molecule type" value="Genomic_DNA"/>
</dbReference>
<dbReference type="GeneID" id="801310"/>
<reference evidence="1" key="1">
    <citation type="submission" date="2000-08" db="EMBL/GenBank/DDBJ databases">
        <title>Comparative analysis of mitochondrial genomes of the ancient jakobid protists.</title>
        <authorList>
            <person name="Burger G."/>
            <person name="O'Kelly C.J."/>
            <person name="Gray W.M."/>
        </authorList>
    </citation>
    <scope>NUCLEOTIDE SEQUENCE</scope>
    <source>
        <strain evidence="1">ATCC 50310</strain>
    </source>
</reference>
<keyword evidence="1" id="KW-0496">Mitochondrion</keyword>
<evidence type="ECO:0000313" key="1">
    <source>
        <dbReference type="EMBL" id="AAG13676.1"/>
    </source>
</evidence>
<sequence length="247" mass="29806">MKLFNPITPSNRHRTIIFKNILENTRLLNKEYNVYDKINKSFIQGKIIQNTNNIIEIDAGLQSNIEISEKEFKDTYDHNAKTGDYFSMYLYKTEYHKGDQLLNYKILPKKLNYRKRDLYYEYKLFKILLNNNRHNILTKGILLGNYKRGIKIGVGGKVSKLYRKKMELNYHKILEDARYDQAYVLISAFFDKISVKYAFRKKKKKKYEKDYSTDDDYYYNKFVIRNIPKLRKIYEPIDVSKIYINKK</sequence>
<keyword evidence="1" id="KW-0689">Ribosomal protein</keyword>
<gene>
    <name evidence="1" type="primary">rps1</name>
</gene>